<comment type="caution">
    <text evidence="1">The sequence shown here is derived from an EMBL/GenBank/DDBJ whole genome shotgun (WGS) entry which is preliminary data.</text>
</comment>
<name>A0A0F9IPY6_9ZZZZ</name>
<proteinExistence type="predicted"/>
<organism evidence="1">
    <name type="scientific">marine sediment metagenome</name>
    <dbReference type="NCBI Taxonomy" id="412755"/>
    <lineage>
        <taxon>unclassified sequences</taxon>
        <taxon>metagenomes</taxon>
        <taxon>ecological metagenomes</taxon>
    </lineage>
</organism>
<dbReference type="AlphaFoldDB" id="A0A0F9IPY6"/>
<sequence length="135" mass="15133">MSWEVYQRRGRRPSADPKLTIRRNGALGVNAATVATLRRHAPDSSERVFVVLCFDPESQCIYLKPAGIDDENAYPVHAVSLTNMYVTGVNFLRFFKIDHERARRLDGEWHADEGGLSFDLATSEDVSRTVGANHA</sequence>
<dbReference type="EMBL" id="LAZR01011884">
    <property type="protein sequence ID" value="KKM55580.1"/>
    <property type="molecule type" value="Genomic_DNA"/>
</dbReference>
<gene>
    <name evidence="1" type="ORF">LCGC14_1552570</name>
</gene>
<protein>
    <submittedName>
        <fullName evidence="1">Uncharacterized protein</fullName>
    </submittedName>
</protein>
<reference evidence="1" key="1">
    <citation type="journal article" date="2015" name="Nature">
        <title>Complex archaea that bridge the gap between prokaryotes and eukaryotes.</title>
        <authorList>
            <person name="Spang A."/>
            <person name="Saw J.H."/>
            <person name="Jorgensen S.L."/>
            <person name="Zaremba-Niedzwiedzka K."/>
            <person name="Martijn J."/>
            <person name="Lind A.E."/>
            <person name="van Eijk R."/>
            <person name="Schleper C."/>
            <person name="Guy L."/>
            <person name="Ettema T.J."/>
        </authorList>
    </citation>
    <scope>NUCLEOTIDE SEQUENCE</scope>
</reference>
<evidence type="ECO:0000313" key="1">
    <source>
        <dbReference type="EMBL" id="KKM55580.1"/>
    </source>
</evidence>
<accession>A0A0F9IPY6</accession>